<dbReference type="Pfam" id="PF09476">
    <property type="entry name" value="Pilus_CpaD"/>
    <property type="match status" value="1"/>
</dbReference>
<evidence type="ECO:0000313" key="2">
    <source>
        <dbReference type="Proteomes" id="UP000238169"/>
    </source>
</evidence>
<dbReference type="Proteomes" id="UP000238169">
    <property type="component" value="Unassembled WGS sequence"/>
</dbReference>
<keyword evidence="2" id="KW-1185">Reference proteome</keyword>
<dbReference type="PROSITE" id="PS51257">
    <property type="entry name" value="PROKAR_LIPOPROTEIN"/>
    <property type="match status" value="1"/>
</dbReference>
<dbReference type="RefSeq" id="WP_106852636.1">
    <property type="nucleotide sequence ID" value="NZ_OGTP01000001.1"/>
</dbReference>
<accession>A0A2U3HYC9</accession>
<dbReference type="AlphaFoldDB" id="A0A2U3HYC9"/>
<keyword evidence="1" id="KW-0449">Lipoprotein</keyword>
<gene>
    <name evidence="1" type="ORF">NOV72_00111</name>
</gene>
<organism evidence="1 2">
    <name type="scientific">Caballeronia novacaledonica</name>
    <dbReference type="NCBI Taxonomy" id="1544861"/>
    <lineage>
        <taxon>Bacteria</taxon>
        <taxon>Pseudomonadati</taxon>
        <taxon>Pseudomonadota</taxon>
        <taxon>Betaproteobacteria</taxon>
        <taxon>Burkholderiales</taxon>
        <taxon>Burkholderiaceae</taxon>
        <taxon>Caballeronia</taxon>
    </lineage>
</organism>
<dbReference type="InterPro" id="IPR019027">
    <property type="entry name" value="Pilus_biogenesis_CpaD-related"/>
</dbReference>
<reference evidence="2" key="1">
    <citation type="submission" date="2018-01" db="EMBL/GenBank/DDBJ databases">
        <authorList>
            <person name="Peeters C."/>
        </authorList>
    </citation>
    <scope>NUCLEOTIDE SEQUENCE [LARGE SCALE GENOMIC DNA]</scope>
</reference>
<dbReference type="EMBL" id="OGTP01000001">
    <property type="protein sequence ID" value="SPB12806.1"/>
    <property type="molecule type" value="Genomic_DNA"/>
</dbReference>
<protein>
    <submittedName>
        <fullName evidence="1">Lipoprotein</fullName>
    </submittedName>
</protein>
<sequence length="128" mass="13491">MKFISGSTRYPTLAVLLALACGLSGCLKPPLTMPNETVIGYDGKYAVPPDCDSLTRKSLLTDAGVHRPSMQWGCATYTNLAAQLARPADIVAPQTLGPADAAVAASAVHRYETGRVIPLDKSSSRDSK</sequence>
<evidence type="ECO:0000313" key="1">
    <source>
        <dbReference type="EMBL" id="SPB12806.1"/>
    </source>
</evidence>
<name>A0A2U3HYC9_9BURK</name>
<proteinExistence type="predicted"/>
<dbReference type="OrthoDB" id="8596237at2"/>